<evidence type="ECO:0000256" key="10">
    <source>
        <dbReference type="ARBA" id="ARBA00023209"/>
    </source>
</evidence>
<keyword evidence="4 12" id="KW-0808">Transferase</keyword>
<dbReference type="GO" id="GO:0005886">
    <property type="term" value="C:plasma membrane"/>
    <property type="evidence" value="ECO:0007669"/>
    <property type="project" value="UniProtKB-SubCell"/>
</dbReference>
<keyword evidence="11 12" id="KW-1208">Phospholipid metabolism</keyword>
<evidence type="ECO:0000256" key="12">
    <source>
        <dbReference type="HAMAP-Rule" id="MF_01916"/>
    </source>
</evidence>
<keyword evidence="8 12" id="KW-0443">Lipid metabolism</keyword>
<dbReference type="KEGG" id="sgbi:P3F81_10030"/>
<dbReference type="Pfam" id="PF13396">
    <property type="entry name" value="PLDc_N"/>
    <property type="match status" value="1"/>
</dbReference>
<feature type="active site" evidence="12">
    <location>
        <position position="406"/>
    </location>
</feature>
<feature type="domain" description="PLD phosphodiesterase" evidence="14">
    <location>
        <begin position="219"/>
        <end position="246"/>
    </location>
</feature>
<feature type="transmembrane region" description="Helical" evidence="12">
    <location>
        <begin position="34"/>
        <end position="56"/>
    </location>
</feature>
<feature type="active site" evidence="12">
    <location>
        <position position="224"/>
    </location>
</feature>
<keyword evidence="3 12" id="KW-0444">Lipid biosynthesis</keyword>
<evidence type="ECO:0000256" key="1">
    <source>
        <dbReference type="ARBA" id="ARBA00004651"/>
    </source>
</evidence>
<comment type="function">
    <text evidence="12">Catalyzes the reversible phosphatidyl group transfer from one phosphatidylglycerol molecule to another to form cardiolipin (CL) (diphosphatidylglycerol) and glycerol.</text>
</comment>
<dbReference type="InterPro" id="IPR001736">
    <property type="entry name" value="PLipase_D/transphosphatidylase"/>
</dbReference>
<dbReference type="PROSITE" id="PS50035">
    <property type="entry name" value="PLD"/>
    <property type="match status" value="2"/>
</dbReference>
<dbReference type="EMBL" id="CP120678">
    <property type="protein sequence ID" value="WIW70223.1"/>
    <property type="molecule type" value="Genomic_DNA"/>
</dbReference>
<keyword evidence="5 12" id="KW-0812">Transmembrane</keyword>
<keyword evidence="7 12" id="KW-1133">Transmembrane helix</keyword>
<comment type="subcellular location">
    <subcellularLocation>
        <location evidence="1 12">Cell membrane</location>
        <topology evidence="1 12">Multi-pass membrane protein</topology>
    </subcellularLocation>
</comment>
<evidence type="ECO:0000256" key="7">
    <source>
        <dbReference type="ARBA" id="ARBA00022989"/>
    </source>
</evidence>
<dbReference type="AlphaFoldDB" id="A0A9Y2AHU4"/>
<dbReference type="NCBIfam" id="TIGR04265">
    <property type="entry name" value="bac_cardiolipin"/>
    <property type="match status" value="1"/>
</dbReference>
<feature type="active site" evidence="12">
    <location>
        <position position="411"/>
    </location>
</feature>
<dbReference type="Gene3D" id="3.30.870.10">
    <property type="entry name" value="Endonuclease Chain A"/>
    <property type="match status" value="2"/>
</dbReference>
<dbReference type="InterPro" id="IPR027379">
    <property type="entry name" value="CLS_N"/>
</dbReference>
<dbReference type="SUPFAM" id="SSF56024">
    <property type="entry name" value="Phospholipase D/nuclease"/>
    <property type="match status" value="2"/>
</dbReference>
<keyword evidence="9 12" id="KW-0472">Membrane</keyword>
<keyword evidence="10 12" id="KW-0594">Phospholipid biosynthesis</keyword>
<protein>
    <recommendedName>
        <fullName evidence="12 13">Cardiolipin synthase</fullName>
        <shortName evidence="12">CL synthase</shortName>
        <ecNumber evidence="12 13">2.7.8.-</ecNumber>
    </recommendedName>
</protein>
<evidence type="ECO:0000313" key="15">
    <source>
        <dbReference type="EMBL" id="WIW70223.1"/>
    </source>
</evidence>
<keyword evidence="16" id="KW-1185">Reference proteome</keyword>
<dbReference type="InterPro" id="IPR022924">
    <property type="entry name" value="Cardiolipin_synthase"/>
</dbReference>
<dbReference type="Pfam" id="PF13091">
    <property type="entry name" value="PLDc_2"/>
    <property type="match status" value="2"/>
</dbReference>
<dbReference type="CDD" id="cd09110">
    <property type="entry name" value="PLDc_CLS_1"/>
    <property type="match status" value="1"/>
</dbReference>
<comment type="similarity">
    <text evidence="12">Belongs to the phospholipase D family. Cardiolipin synthase subfamily.</text>
</comment>
<comment type="catalytic activity">
    <reaction evidence="12">
        <text>2 a 1,2-diacyl-sn-glycero-3-phospho-(1'-sn-glycerol) = a cardiolipin + glycerol</text>
        <dbReference type="Rhea" id="RHEA:31451"/>
        <dbReference type="ChEBI" id="CHEBI:17754"/>
        <dbReference type="ChEBI" id="CHEBI:62237"/>
        <dbReference type="ChEBI" id="CHEBI:64716"/>
    </reaction>
</comment>
<keyword evidence="6" id="KW-0677">Repeat</keyword>
<dbReference type="InterPro" id="IPR025202">
    <property type="entry name" value="PLD-like_dom"/>
</dbReference>
<dbReference type="HAMAP" id="MF_01916">
    <property type="entry name" value="Cardiolipin_synth_Cls"/>
    <property type="match status" value="1"/>
</dbReference>
<feature type="domain" description="PLD phosphodiesterase" evidence="14">
    <location>
        <begin position="399"/>
        <end position="426"/>
    </location>
</feature>
<dbReference type="SMART" id="SM00155">
    <property type="entry name" value="PLDc"/>
    <property type="match status" value="2"/>
</dbReference>
<feature type="transmembrane region" description="Helical" evidence="12">
    <location>
        <begin position="6"/>
        <end position="27"/>
    </location>
</feature>
<reference evidence="15" key="1">
    <citation type="submission" date="2023-03" db="EMBL/GenBank/DDBJ databases">
        <title>Selenobaculum gbiensis gen. nov. sp. nov., a new bacterium isolated from the gut microbiota of IBD patient.</title>
        <authorList>
            <person name="Yeo S."/>
            <person name="Park H."/>
            <person name="Huh C.S."/>
        </authorList>
    </citation>
    <scope>NUCLEOTIDE SEQUENCE</scope>
    <source>
        <strain evidence="15">ICN-92133</strain>
    </source>
</reference>
<keyword evidence="2 12" id="KW-1003">Cell membrane</keyword>
<evidence type="ECO:0000256" key="6">
    <source>
        <dbReference type="ARBA" id="ARBA00022737"/>
    </source>
</evidence>
<evidence type="ECO:0000256" key="4">
    <source>
        <dbReference type="ARBA" id="ARBA00022679"/>
    </source>
</evidence>
<accession>A0A9Y2AHU4</accession>
<gene>
    <name evidence="15" type="primary">cls</name>
    <name evidence="15" type="ORF">P3F81_10030</name>
</gene>
<proteinExistence type="inferred from homology"/>
<organism evidence="15 16">
    <name type="scientific">Selenobaculum gibii</name>
    <dbReference type="NCBI Taxonomy" id="3054208"/>
    <lineage>
        <taxon>Bacteria</taxon>
        <taxon>Bacillati</taxon>
        <taxon>Bacillota</taxon>
        <taxon>Negativicutes</taxon>
        <taxon>Selenomonadales</taxon>
        <taxon>Selenomonadaceae</taxon>
        <taxon>Selenobaculum</taxon>
    </lineage>
</organism>
<evidence type="ECO:0000256" key="2">
    <source>
        <dbReference type="ARBA" id="ARBA00022475"/>
    </source>
</evidence>
<evidence type="ECO:0000256" key="5">
    <source>
        <dbReference type="ARBA" id="ARBA00022692"/>
    </source>
</evidence>
<evidence type="ECO:0000256" key="9">
    <source>
        <dbReference type="ARBA" id="ARBA00023136"/>
    </source>
</evidence>
<feature type="active site" evidence="12">
    <location>
        <position position="231"/>
    </location>
</feature>
<evidence type="ECO:0000259" key="14">
    <source>
        <dbReference type="PROSITE" id="PS50035"/>
    </source>
</evidence>
<evidence type="ECO:0000256" key="11">
    <source>
        <dbReference type="ARBA" id="ARBA00023264"/>
    </source>
</evidence>
<sequence length="486" mass="56278">MENIAGNFIMIFILLANFLFVLFILCIERKNPSLALSWILALVFLPIIGFILYLLFGTNIVIRKKKTLEMKRQQDLFYHLSTITRIKLKGDSLALQHKELFTYQKLLNFNYNVGTCPCTFHNDVQIFIDAQEKYFQLLHDIKQAKESIHLLYFIIRDDKIGRKIIAALAKKAKEGVKVRLLYDHAGCILTPSRTFAPIIDCGGEVKRFFPISISNYLRVNFRNHRKIAVIDSKIGYLGGMNIGDEYMGLSPEHSPWRDTHLRIQGESVYFLQSRFIEDWLFACNYRNVEQFSDSEKFFPPVNQECIIPMQIVSSGPDTAEEEIKWNLMNLLNSAKSTVCIQTPYFVPDESFIEAIKITVLSGIKVMIMIPHKTDNMVVHKVSLSYLGELLDYGVEVFLYPGFLHAKMMVIDETVATIGSANMDMRSFSLNFEVNAFFYNEEFAKRCKRIFSDDMKEARPFTLQEYNNRNWGERMIEGVFRLLAPLL</sequence>
<name>A0A9Y2AHU4_9FIRM</name>
<evidence type="ECO:0000256" key="8">
    <source>
        <dbReference type="ARBA" id="ARBA00023098"/>
    </source>
</evidence>
<dbReference type="CDD" id="cd09112">
    <property type="entry name" value="PLDc_CLS_2"/>
    <property type="match status" value="1"/>
</dbReference>
<dbReference type="GO" id="GO:0008808">
    <property type="term" value="F:cardiolipin synthase activity"/>
    <property type="evidence" value="ECO:0007669"/>
    <property type="project" value="UniProtKB-UniRule"/>
</dbReference>
<dbReference type="PANTHER" id="PTHR21248:SF22">
    <property type="entry name" value="PHOSPHOLIPASE D"/>
    <property type="match status" value="1"/>
</dbReference>
<dbReference type="Proteomes" id="UP001243623">
    <property type="component" value="Chromosome"/>
</dbReference>
<dbReference type="InterPro" id="IPR030874">
    <property type="entry name" value="Cardiolipin_synth_Firmi"/>
</dbReference>
<dbReference type="RefSeq" id="WP_147670014.1">
    <property type="nucleotide sequence ID" value="NZ_CP120678.1"/>
</dbReference>
<feature type="active site" evidence="12">
    <location>
        <position position="404"/>
    </location>
</feature>
<dbReference type="EC" id="2.7.8.-" evidence="12 13"/>
<dbReference type="PANTHER" id="PTHR21248">
    <property type="entry name" value="CARDIOLIPIN SYNTHASE"/>
    <property type="match status" value="1"/>
</dbReference>
<evidence type="ECO:0000256" key="3">
    <source>
        <dbReference type="ARBA" id="ARBA00022516"/>
    </source>
</evidence>
<feature type="active site" evidence="12">
    <location>
        <position position="226"/>
    </location>
</feature>
<evidence type="ECO:0000256" key="13">
    <source>
        <dbReference type="NCBIfam" id="TIGR04265"/>
    </source>
</evidence>
<evidence type="ECO:0000313" key="16">
    <source>
        <dbReference type="Proteomes" id="UP001243623"/>
    </source>
</evidence>
<dbReference type="GO" id="GO:0032049">
    <property type="term" value="P:cardiolipin biosynthetic process"/>
    <property type="evidence" value="ECO:0007669"/>
    <property type="project" value="UniProtKB-UniRule"/>
</dbReference>